<comment type="caution">
    <text evidence="1">The sequence shown here is derived from an EMBL/GenBank/DDBJ whole genome shotgun (WGS) entry which is preliminary data.</text>
</comment>
<dbReference type="SUPFAM" id="SSF51679">
    <property type="entry name" value="Bacterial luciferase-like"/>
    <property type="match status" value="1"/>
</dbReference>
<dbReference type="GO" id="GO:0016705">
    <property type="term" value="F:oxidoreductase activity, acting on paired donors, with incorporation or reduction of molecular oxygen"/>
    <property type="evidence" value="ECO:0007669"/>
    <property type="project" value="InterPro"/>
</dbReference>
<evidence type="ECO:0000313" key="1">
    <source>
        <dbReference type="EMBL" id="EMA38195.1"/>
    </source>
</evidence>
<dbReference type="Gene3D" id="3.20.20.30">
    <property type="entry name" value="Luciferase-like domain"/>
    <property type="match status" value="1"/>
</dbReference>
<dbReference type="InterPro" id="IPR055812">
    <property type="entry name" value="DUF7388"/>
</dbReference>
<proteinExistence type="predicted"/>
<dbReference type="AlphaFoldDB" id="M0M1C7"/>
<protein>
    <recommendedName>
        <fullName evidence="3">Luciferase</fullName>
    </recommendedName>
</protein>
<dbReference type="InterPro" id="IPR036661">
    <property type="entry name" value="Luciferase-like_sf"/>
</dbReference>
<dbReference type="Pfam" id="PF24114">
    <property type="entry name" value="DUF7388"/>
    <property type="match status" value="1"/>
</dbReference>
<dbReference type="EMBL" id="AOMB01000031">
    <property type="protein sequence ID" value="EMA38195.1"/>
    <property type="molecule type" value="Genomic_DNA"/>
</dbReference>
<keyword evidence="2" id="KW-1185">Reference proteome</keyword>
<evidence type="ECO:0000313" key="2">
    <source>
        <dbReference type="Proteomes" id="UP000011566"/>
    </source>
</evidence>
<dbReference type="PATRIC" id="fig|1132509.6.peg.2421"/>
<accession>M0M1C7</accession>
<evidence type="ECO:0008006" key="3">
    <source>
        <dbReference type="Google" id="ProtNLM"/>
    </source>
</evidence>
<dbReference type="eggNOG" id="arCOG05074">
    <property type="taxonomic scope" value="Archaea"/>
</dbReference>
<organism evidence="1 2">
    <name type="scientific">Halococcus hamelinensis 100A6</name>
    <dbReference type="NCBI Taxonomy" id="1132509"/>
    <lineage>
        <taxon>Archaea</taxon>
        <taxon>Methanobacteriati</taxon>
        <taxon>Methanobacteriota</taxon>
        <taxon>Stenosarchaea group</taxon>
        <taxon>Halobacteria</taxon>
        <taxon>Halobacteriales</taxon>
        <taxon>Halococcaceae</taxon>
        <taxon>Halococcus</taxon>
    </lineage>
</organism>
<dbReference type="Proteomes" id="UP000011566">
    <property type="component" value="Unassembled WGS sequence"/>
</dbReference>
<reference evidence="1 2" key="1">
    <citation type="journal article" date="2014" name="PLoS Genet.">
        <title>Phylogenetically driven sequencing of extremely halophilic archaea reveals strategies for static and dynamic osmo-response.</title>
        <authorList>
            <person name="Becker E.A."/>
            <person name="Seitzer P.M."/>
            <person name="Tritt A."/>
            <person name="Larsen D."/>
            <person name="Krusor M."/>
            <person name="Yao A.I."/>
            <person name="Wu D."/>
            <person name="Madern D."/>
            <person name="Eisen J.A."/>
            <person name="Darling A.E."/>
            <person name="Facciotti M.T."/>
        </authorList>
    </citation>
    <scope>NUCLEOTIDE SEQUENCE [LARGE SCALE GENOMIC DNA]</scope>
    <source>
        <strain evidence="1 2">100A6</strain>
    </source>
</reference>
<gene>
    <name evidence="1" type="ORF">C447_10720</name>
</gene>
<sequence>MTGIATFSMAGFDGVALKPTEVDLDRVSLDGVETAVVDYEGRERVPSSERLADLARGTDLRVTTPVRADGFDPLGDDRLVARLPPNVGRVVVAGNPAYLSANERSRAIAPRLGAARERSPGAWVGTEGVERIALAAGGTQFELLEPTTLREVRALRAAGFEGEIAVYAPVVFSEDEDVLLDALGGYVSRRGSVAASLDTATDATGAAADGTATDATAAGRSRSVLLSAIEGFALAGPPETIDERVDELRAAGVDVLVGYPARGPTVLGH</sequence>
<name>M0M1C7_9EURY</name>